<evidence type="ECO:0000256" key="3">
    <source>
        <dbReference type="ARBA" id="ARBA00022989"/>
    </source>
</evidence>
<feature type="transmembrane region" description="Helical" evidence="6">
    <location>
        <begin position="164"/>
        <end position="185"/>
    </location>
</feature>
<dbReference type="STRING" id="97359.A0A550C8G5"/>
<dbReference type="GO" id="GO:0022857">
    <property type="term" value="F:transmembrane transporter activity"/>
    <property type="evidence" value="ECO:0007669"/>
    <property type="project" value="InterPro"/>
</dbReference>
<dbReference type="OrthoDB" id="9986881at2759"/>
<feature type="transmembrane region" description="Helical" evidence="6">
    <location>
        <begin position="71"/>
        <end position="88"/>
    </location>
</feature>
<accession>A0A550C8G5</accession>
<comment type="subcellular location">
    <subcellularLocation>
        <location evidence="1">Membrane</location>
        <topology evidence="1">Multi-pass membrane protein</topology>
    </subcellularLocation>
</comment>
<feature type="domain" description="Major facilitator superfamily (MFS) profile" evidence="7">
    <location>
        <begin position="69"/>
        <end position="506"/>
    </location>
</feature>
<keyword evidence="9" id="KW-1185">Reference proteome</keyword>
<dbReference type="Pfam" id="PF07690">
    <property type="entry name" value="MFS_1"/>
    <property type="match status" value="1"/>
</dbReference>
<evidence type="ECO:0000313" key="8">
    <source>
        <dbReference type="EMBL" id="TRM61103.1"/>
    </source>
</evidence>
<organism evidence="8 9">
    <name type="scientific">Schizophyllum amplum</name>
    <dbReference type="NCBI Taxonomy" id="97359"/>
    <lineage>
        <taxon>Eukaryota</taxon>
        <taxon>Fungi</taxon>
        <taxon>Dikarya</taxon>
        <taxon>Basidiomycota</taxon>
        <taxon>Agaricomycotina</taxon>
        <taxon>Agaricomycetes</taxon>
        <taxon>Agaricomycetidae</taxon>
        <taxon>Agaricales</taxon>
        <taxon>Schizophyllaceae</taxon>
        <taxon>Schizophyllum</taxon>
    </lineage>
</organism>
<evidence type="ECO:0000259" key="7">
    <source>
        <dbReference type="PROSITE" id="PS50850"/>
    </source>
</evidence>
<gene>
    <name evidence="8" type="ORF">BD626DRAFT_90044</name>
</gene>
<keyword evidence="3 6" id="KW-1133">Transmembrane helix</keyword>
<keyword evidence="2 6" id="KW-0812">Transmembrane</keyword>
<dbReference type="PROSITE" id="PS50850">
    <property type="entry name" value="MFS"/>
    <property type="match status" value="1"/>
</dbReference>
<dbReference type="CDD" id="cd17323">
    <property type="entry name" value="MFS_Tpo1_MDR_like"/>
    <property type="match status" value="1"/>
</dbReference>
<feature type="transmembrane region" description="Helical" evidence="6">
    <location>
        <begin position="197"/>
        <end position="216"/>
    </location>
</feature>
<dbReference type="PANTHER" id="PTHR23502">
    <property type="entry name" value="MAJOR FACILITATOR SUPERFAMILY"/>
    <property type="match status" value="1"/>
</dbReference>
<feature type="transmembrane region" description="Helical" evidence="6">
    <location>
        <begin position="417"/>
        <end position="439"/>
    </location>
</feature>
<evidence type="ECO:0000313" key="9">
    <source>
        <dbReference type="Proteomes" id="UP000320762"/>
    </source>
</evidence>
<dbReference type="InterPro" id="IPR036259">
    <property type="entry name" value="MFS_trans_sf"/>
</dbReference>
<feature type="transmembrane region" description="Helical" evidence="6">
    <location>
        <begin position="305"/>
        <end position="324"/>
    </location>
</feature>
<protein>
    <submittedName>
        <fullName evidence="8">Major facilitator superfamily domain-containing protein</fullName>
    </submittedName>
</protein>
<dbReference type="PANTHER" id="PTHR23502:SF173">
    <property type="entry name" value="MFS-MULTIDRUG-RESISTANCE TRANSPORTER-RELATED"/>
    <property type="match status" value="1"/>
</dbReference>
<sequence>MSRSDTSSTLSAESQRVSQVDAELERAQSREYESQRPGSKEHLDEKPDPYLVLFEENDPAHPQNWSKVKKWYLTMAGGLLVLNATFASSAPSGVIQQMMEEFTFSREVGVLTISLFVAGYCIGPLLWGPLSEQYGRRIVFLVAFFVYTGFQVGCALSPNTGSIIVFRLLGGFFASAPLTNSGALISDLWNAKIRGKALAMFTLAPFAGPALGPTVAGYMNVAGVSWRWLFWVLTIFAGSCWFLILFTIPETYAPLLLVEKAKRIRKSTGDDRYYAALEGQGKTSFRARAEHILARPFKILFCEPMLMAVTMYMSFIYGCLYLLFESYPIVFQQGHGLNTGATGLMYLPIAIGGAIAVCINIFYFNARYEDSLKRRAPEPVPPEKRLEMAVLAAPLYAISFFWFGWTSYPSISYWSPMIAGGLMGCSICFLFMSLFNYIIDAYLHAAASALAANTVCRSIFGAAFPLFATQMYDALNPRWATTLLGFIALVMVPIPLVLKKFGPTLRARSRYAPH</sequence>
<feature type="compositionally biased region" description="Polar residues" evidence="5">
    <location>
        <begin position="1"/>
        <end position="18"/>
    </location>
</feature>
<feature type="transmembrane region" description="Helical" evidence="6">
    <location>
        <begin position="479"/>
        <end position="498"/>
    </location>
</feature>
<dbReference type="Proteomes" id="UP000320762">
    <property type="component" value="Unassembled WGS sequence"/>
</dbReference>
<name>A0A550C8G5_9AGAR</name>
<evidence type="ECO:0000256" key="4">
    <source>
        <dbReference type="ARBA" id="ARBA00023136"/>
    </source>
</evidence>
<evidence type="ECO:0000256" key="2">
    <source>
        <dbReference type="ARBA" id="ARBA00022692"/>
    </source>
</evidence>
<dbReference type="AlphaFoldDB" id="A0A550C8G5"/>
<proteinExistence type="predicted"/>
<feature type="transmembrane region" description="Helical" evidence="6">
    <location>
        <begin position="386"/>
        <end position="405"/>
    </location>
</feature>
<reference evidence="8 9" key="1">
    <citation type="journal article" date="2019" name="New Phytol.">
        <title>Comparative genomics reveals unique wood-decay strategies and fruiting body development in the Schizophyllaceae.</title>
        <authorList>
            <person name="Almasi E."/>
            <person name="Sahu N."/>
            <person name="Krizsan K."/>
            <person name="Balint B."/>
            <person name="Kovacs G.M."/>
            <person name="Kiss B."/>
            <person name="Cseklye J."/>
            <person name="Drula E."/>
            <person name="Henrissat B."/>
            <person name="Nagy I."/>
            <person name="Chovatia M."/>
            <person name="Adam C."/>
            <person name="LaButti K."/>
            <person name="Lipzen A."/>
            <person name="Riley R."/>
            <person name="Grigoriev I.V."/>
            <person name="Nagy L.G."/>
        </authorList>
    </citation>
    <scope>NUCLEOTIDE SEQUENCE [LARGE SCALE GENOMIC DNA]</scope>
    <source>
        <strain evidence="8 9">NL-1724</strain>
    </source>
</reference>
<feature type="transmembrane region" description="Helical" evidence="6">
    <location>
        <begin position="228"/>
        <end position="258"/>
    </location>
</feature>
<feature type="transmembrane region" description="Helical" evidence="6">
    <location>
        <begin position="108"/>
        <end position="127"/>
    </location>
</feature>
<feature type="compositionally biased region" description="Basic and acidic residues" evidence="5">
    <location>
        <begin position="23"/>
        <end position="45"/>
    </location>
</feature>
<evidence type="ECO:0000256" key="5">
    <source>
        <dbReference type="SAM" id="MobiDB-lite"/>
    </source>
</evidence>
<evidence type="ECO:0000256" key="1">
    <source>
        <dbReference type="ARBA" id="ARBA00004141"/>
    </source>
</evidence>
<dbReference type="InterPro" id="IPR020846">
    <property type="entry name" value="MFS_dom"/>
</dbReference>
<evidence type="ECO:0000256" key="6">
    <source>
        <dbReference type="SAM" id="Phobius"/>
    </source>
</evidence>
<feature type="transmembrane region" description="Helical" evidence="6">
    <location>
        <begin position="446"/>
        <end position="467"/>
    </location>
</feature>
<feature type="region of interest" description="Disordered" evidence="5">
    <location>
        <begin position="1"/>
        <end position="45"/>
    </location>
</feature>
<keyword evidence="4 6" id="KW-0472">Membrane</keyword>
<dbReference type="SUPFAM" id="SSF103473">
    <property type="entry name" value="MFS general substrate transporter"/>
    <property type="match status" value="1"/>
</dbReference>
<feature type="transmembrane region" description="Helical" evidence="6">
    <location>
        <begin position="139"/>
        <end position="158"/>
    </location>
</feature>
<comment type="caution">
    <text evidence="8">The sequence shown here is derived from an EMBL/GenBank/DDBJ whole genome shotgun (WGS) entry which is preliminary data.</text>
</comment>
<dbReference type="GO" id="GO:0005886">
    <property type="term" value="C:plasma membrane"/>
    <property type="evidence" value="ECO:0007669"/>
    <property type="project" value="TreeGrafter"/>
</dbReference>
<dbReference type="EMBL" id="VDMD01000018">
    <property type="protein sequence ID" value="TRM61103.1"/>
    <property type="molecule type" value="Genomic_DNA"/>
</dbReference>
<dbReference type="InterPro" id="IPR011701">
    <property type="entry name" value="MFS"/>
</dbReference>
<dbReference type="Gene3D" id="1.20.1250.20">
    <property type="entry name" value="MFS general substrate transporter like domains"/>
    <property type="match status" value="1"/>
</dbReference>
<feature type="transmembrane region" description="Helical" evidence="6">
    <location>
        <begin position="344"/>
        <end position="365"/>
    </location>
</feature>
<dbReference type="FunFam" id="1.20.1250.20:FF:000011">
    <property type="entry name" value="MFS multidrug transporter, putative"/>
    <property type="match status" value="1"/>
</dbReference>